<accession>A0ABD5ZHC0</accession>
<dbReference type="PROSITE" id="PS51257">
    <property type="entry name" value="PROKAR_LIPOPROTEIN"/>
    <property type="match status" value="1"/>
</dbReference>
<comment type="caution">
    <text evidence="2">The sequence shown here is derived from an EMBL/GenBank/DDBJ whole genome shotgun (WGS) entry which is preliminary data.</text>
</comment>
<proteinExistence type="predicted"/>
<dbReference type="Proteomes" id="UP001596481">
    <property type="component" value="Unassembled WGS sequence"/>
</dbReference>
<evidence type="ECO:0008006" key="4">
    <source>
        <dbReference type="Google" id="ProtNLM"/>
    </source>
</evidence>
<reference evidence="2 3" key="1">
    <citation type="journal article" date="2019" name="Int. J. Syst. Evol. Microbiol.">
        <title>The Global Catalogue of Microorganisms (GCM) 10K type strain sequencing project: providing services to taxonomists for standard genome sequencing and annotation.</title>
        <authorList>
            <consortium name="The Broad Institute Genomics Platform"/>
            <consortium name="The Broad Institute Genome Sequencing Center for Infectious Disease"/>
            <person name="Wu L."/>
            <person name="Ma J."/>
        </authorList>
    </citation>
    <scope>NUCLEOTIDE SEQUENCE [LARGE SCALE GENOMIC DNA]</scope>
    <source>
        <strain evidence="2 3">DSM 29988</strain>
    </source>
</reference>
<feature type="compositionally biased region" description="Acidic residues" evidence="1">
    <location>
        <begin position="29"/>
        <end position="39"/>
    </location>
</feature>
<organism evidence="2 3">
    <name type="scientific">Haloferax namakaokahaiae</name>
    <dbReference type="NCBI Taxonomy" id="1748331"/>
    <lineage>
        <taxon>Archaea</taxon>
        <taxon>Methanobacteriati</taxon>
        <taxon>Methanobacteriota</taxon>
        <taxon>Stenosarchaea group</taxon>
        <taxon>Halobacteria</taxon>
        <taxon>Halobacteriales</taxon>
        <taxon>Haloferacaceae</taxon>
        <taxon>Haloferax</taxon>
    </lineage>
</organism>
<protein>
    <recommendedName>
        <fullName evidence="4">Tat (Twin-arginine translocation) pathway signal sequence</fullName>
    </recommendedName>
</protein>
<dbReference type="RefSeq" id="WP_390224488.1">
    <property type="nucleotide sequence ID" value="NZ_JBHTAA010000005.1"/>
</dbReference>
<evidence type="ECO:0000256" key="1">
    <source>
        <dbReference type="SAM" id="MobiDB-lite"/>
    </source>
</evidence>
<dbReference type="EMBL" id="JBHTAA010000005">
    <property type="protein sequence ID" value="MFC7204632.1"/>
    <property type="molecule type" value="Genomic_DNA"/>
</dbReference>
<sequence>MPSRRQYLKAGVGLVGVGLAGCLSGSESPDAETETEDDSTATTATETPAIEGLPFGTETTVNGVTITPETVHPQASVFYISNVDWGDIERLDDEWVVFVSLSVRAASGSPPEKDSFRLVAGDEEFAPQDPVGDAPLNVVRPGGGITASPYSTEEDGGGLLAFAVPEAIDSASDLRLQYDDGDAIAHWSLPDDTKARIAGPRPTFELVTYDGPAQVPEGEVAELTITVRNTSSVDGVFRGSLNTTGLYAFHELSLPLEAGAEETVTHPLPVNNFVGEPNSSFSCNLRTGESEYEHSIEVVPKSDDS</sequence>
<keyword evidence="3" id="KW-1185">Reference proteome</keyword>
<name>A0ABD5ZHC0_9EURY</name>
<evidence type="ECO:0000313" key="2">
    <source>
        <dbReference type="EMBL" id="MFC7204632.1"/>
    </source>
</evidence>
<gene>
    <name evidence="2" type="ORF">ACFQJC_14020</name>
</gene>
<evidence type="ECO:0000313" key="3">
    <source>
        <dbReference type="Proteomes" id="UP001596481"/>
    </source>
</evidence>
<dbReference type="AlphaFoldDB" id="A0ABD5ZHC0"/>
<feature type="region of interest" description="Disordered" evidence="1">
    <location>
        <begin position="25"/>
        <end position="44"/>
    </location>
</feature>